<comment type="subunit">
    <text evidence="1">Homodimer.</text>
</comment>
<organism evidence="3 4">
    <name type="scientific">Anaerobacillus alkaliphilus</name>
    <dbReference type="NCBI Taxonomy" id="1548597"/>
    <lineage>
        <taxon>Bacteria</taxon>
        <taxon>Bacillati</taxon>
        <taxon>Bacillota</taxon>
        <taxon>Bacilli</taxon>
        <taxon>Bacillales</taxon>
        <taxon>Bacillaceae</taxon>
        <taxon>Anaerobacillus</taxon>
    </lineage>
</organism>
<dbReference type="Proteomes" id="UP000290649">
    <property type="component" value="Unassembled WGS sequence"/>
</dbReference>
<reference evidence="3 4" key="1">
    <citation type="journal article" date="2019" name="Int. J. Syst. Evol. Microbiol.">
        <title>Anaerobacillus alkaliphilus sp. nov., a novel alkaliphilic and moderately halophilic bacterium.</title>
        <authorList>
            <person name="Borsodi A.K."/>
            <person name="Aszalos J.M."/>
            <person name="Bihari P."/>
            <person name="Nagy I."/>
            <person name="Schumann P."/>
            <person name="Sproer C."/>
            <person name="Kovacs A.L."/>
            <person name="Boka K."/>
            <person name="Dobosy P."/>
            <person name="Ovari M."/>
            <person name="Szili-Kovacs T."/>
            <person name="Toth E."/>
        </authorList>
    </citation>
    <scope>NUCLEOTIDE SEQUENCE [LARGE SCALE GENOMIC DNA]</scope>
    <source>
        <strain evidence="3 4">B16-10</strain>
    </source>
</reference>
<sequence>MIQRTVLIKFAETTTQEQLQEVVTRFKALKDQLTGIVDLQAGVNIGERNREFQVMLLVRFEDRAALEAYAVNEAHQAVAAYIKEVGRLDSVGVDIEI</sequence>
<dbReference type="SMART" id="SM00886">
    <property type="entry name" value="Dabb"/>
    <property type="match status" value="1"/>
</dbReference>
<dbReference type="InterPro" id="IPR044662">
    <property type="entry name" value="HS1/DABB1-like"/>
</dbReference>
<evidence type="ECO:0000256" key="1">
    <source>
        <dbReference type="ARBA" id="ARBA00011738"/>
    </source>
</evidence>
<proteinExistence type="predicted"/>
<dbReference type="InterPro" id="IPR011008">
    <property type="entry name" value="Dimeric_a/b-barrel"/>
</dbReference>
<dbReference type="Pfam" id="PF07876">
    <property type="entry name" value="Dabb"/>
    <property type="match status" value="1"/>
</dbReference>
<dbReference type="AlphaFoldDB" id="A0A4Q0VNR8"/>
<feature type="domain" description="Stress-response A/B barrel" evidence="2">
    <location>
        <begin position="2"/>
        <end position="95"/>
    </location>
</feature>
<dbReference type="InterPro" id="IPR013097">
    <property type="entry name" value="Dabb"/>
</dbReference>
<evidence type="ECO:0000313" key="4">
    <source>
        <dbReference type="Proteomes" id="UP000290649"/>
    </source>
</evidence>
<accession>A0A4Q0VNR8</accession>
<keyword evidence="4" id="KW-1185">Reference proteome</keyword>
<dbReference type="RefSeq" id="WP_129080634.1">
    <property type="nucleotide sequence ID" value="NZ_QOUX01000047.1"/>
</dbReference>
<dbReference type="PANTHER" id="PTHR33178">
    <property type="match status" value="1"/>
</dbReference>
<dbReference type="SUPFAM" id="SSF54909">
    <property type="entry name" value="Dimeric alpha+beta barrel"/>
    <property type="match status" value="1"/>
</dbReference>
<dbReference type="OrthoDB" id="9808130at2"/>
<comment type="caution">
    <text evidence="3">The sequence shown here is derived from an EMBL/GenBank/DDBJ whole genome shotgun (WGS) entry which is preliminary data.</text>
</comment>
<dbReference type="Gene3D" id="3.30.70.100">
    <property type="match status" value="1"/>
</dbReference>
<name>A0A4Q0VNR8_9BACI</name>
<dbReference type="PROSITE" id="PS51502">
    <property type="entry name" value="S_R_A_B_BARREL"/>
    <property type="match status" value="1"/>
</dbReference>
<gene>
    <name evidence="3" type="ORF">DS745_23495</name>
</gene>
<dbReference type="PANTHER" id="PTHR33178:SF10">
    <property type="entry name" value="STRESS-RESPONSE A_B BARREL DOMAIN-CONTAINING PROTEIN"/>
    <property type="match status" value="1"/>
</dbReference>
<evidence type="ECO:0000259" key="2">
    <source>
        <dbReference type="PROSITE" id="PS51502"/>
    </source>
</evidence>
<evidence type="ECO:0000313" key="3">
    <source>
        <dbReference type="EMBL" id="RXI96666.1"/>
    </source>
</evidence>
<protein>
    <submittedName>
        <fullName evidence="3">Dabb family protein</fullName>
    </submittedName>
</protein>
<dbReference type="EMBL" id="QOUX01000047">
    <property type="protein sequence ID" value="RXI96666.1"/>
    <property type="molecule type" value="Genomic_DNA"/>
</dbReference>